<keyword evidence="2" id="KW-0813">Transport</keyword>
<keyword evidence="12" id="KW-1185">Reference proteome</keyword>
<evidence type="ECO:0000256" key="8">
    <source>
        <dbReference type="ARBA" id="ARBA00023114"/>
    </source>
</evidence>
<evidence type="ECO:0000256" key="3">
    <source>
        <dbReference type="ARBA" id="ARBA00022452"/>
    </source>
</evidence>
<keyword evidence="4" id="KW-0762">Sugar transport</keyword>
<accession>A0ABT0MT60</accession>
<evidence type="ECO:0000313" key="12">
    <source>
        <dbReference type="Proteomes" id="UP001203069"/>
    </source>
</evidence>
<evidence type="ECO:0000256" key="4">
    <source>
        <dbReference type="ARBA" id="ARBA00022597"/>
    </source>
</evidence>
<evidence type="ECO:0000256" key="7">
    <source>
        <dbReference type="ARBA" id="ARBA00023065"/>
    </source>
</evidence>
<keyword evidence="7" id="KW-0406">Ion transport</keyword>
<keyword evidence="9" id="KW-0472">Membrane</keyword>
<keyword evidence="10" id="KW-0998">Cell outer membrane</keyword>
<dbReference type="SUPFAM" id="SSF56935">
    <property type="entry name" value="Porins"/>
    <property type="match status" value="1"/>
</dbReference>
<dbReference type="Proteomes" id="UP001203069">
    <property type="component" value="Unassembled WGS sequence"/>
</dbReference>
<dbReference type="PANTHER" id="PTHR38105:SF2">
    <property type="entry name" value="N-ACETYLNEURAMINIC ACID OUTER MEMBRANE CHANNEL PROTEIN NANC-RELATED"/>
    <property type="match status" value="1"/>
</dbReference>
<keyword evidence="6" id="KW-0732">Signal</keyword>
<evidence type="ECO:0000256" key="5">
    <source>
        <dbReference type="ARBA" id="ARBA00022692"/>
    </source>
</evidence>
<gene>
    <name evidence="11" type="primary">ompL</name>
    <name evidence="11" type="ORF">MFP26_10050</name>
</gene>
<dbReference type="InterPro" id="IPR053713">
    <property type="entry name" value="Bact_OM_Channel_sf"/>
</dbReference>
<evidence type="ECO:0000256" key="6">
    <source>
        <dbReference type="ARBA" id="ARBA00022729"/>
    </source>
</evidence>
<evidence type="ECO:0000256" key="2">
    <source>
        <dbReference type="ARBA" id="ARBA00022448"/>
    </source>
</evidence>
<comment type="caution">
    <text evidence="11">The sequence shown here is derived from an EMBL/GenBank/DDBJ whole genome shotgun (WGS) entry which is preliminary data.</text>
</comment>
<dbReference type="Gene3D" id="2.40.160.40">
    <property type="entry name" value="monomeric porin ompg"/>
    <property type="match status" value="1"/>
</dbReference>
<evidence type="ECO:0000313" key="11">
    <source>
        <dbReference type="EMBL" id="MCL2893024.1"/>
    </source>
</evidence>
<evidence type="ECO:0000256" key="9">
    <source>
        <dbReference type="ARBA" id="ARBA00023136"/>
    </source>
</evidence>
<keyword evidence="3" id="KW-1134">Transmembrane beta strand</keyword>
<name>A0ABT0MT60_9GAMM</name>
<protein>
    <submittedName>
        <fullName evidence="11">Porin OmpL</fullName>
    </submittedName>
</protein>
<comment type="subcellular location">
    <subcellularLocation>
        <location evidence="1">Cell outer membrane</location>
    </subcellularLocation>
</comment>
<sequence>MNRQIVFLALALPAVGHAGGFLEVREAWNSASEEHQFKLGAGYNFNNGAGLLFQTVYNTAKLNQFKHSFDEIEGWYPLWKITDKLTLSPGGIVNSTSSGSAISPYIQLGYSATSDLSMAFKYRYNHMNYKTRDLDSEMNYNDNHQLVMVVNYKINDTISYEFEPNLYLNTDNYRRKNGKDHSWELNHKVTWKLTSNWRPFVQLSWLDRDIANNAEQYRIRLGVRYYF</sequence>
<dbReference type="EMBL" id="JAKPBZ010000110">
    <property type="protein sequence ID" value="MCL2893024.1"/>
    <property type="molecule type" value="Genomic_DNA"/>
</dbReference>
<evidence type="ECO:0000256" key="1">
    <source>
        <dbReference type="ARBA" id="ARBA00004442"/>
    </source>
</evidence>
<dbReference type="PANTHER" id="PTHR38105">
    <property type="entry name" value="OUTER MEMBRANE PROTEIN-RELATED-RELATED"/>
    <property type="match status" value="1"/>
</dbReference>
<keyword evidence="5" id="KW-0812">Transmembrane</keyword>
<reference evidence="11 12" key="1">
    <citation type="submission" date="2022-02" db="EMBL/GenBank/DDBJ databases">
        <title>Description of Brenneria tiliae sp. nov. isolated from symptomatic Tilia x moltkei and Tilia x europaea trees in the UK.</title>
        <authorList>
            <person name="Kile H."/>
        </authorList>
    </citation>
    <scope>NUCLEOTIDE SEQUENCE [LARGE SCALE GENOMIC DNA]</scope>
    <source>
        <strain evidence="11 12">MC1SB4.1</strain>
    </source>
</reference>
<keyword evidence="8" id="KW-0626">Porin</keyword>
<proteinExistence type="predicted"/>
<dbReference type="InterPro" id="IPR009331">
    <property type="entry name" value="Oligogalacturonate-sp_porin"/>
</dbReference>
<evidence type="ECO:0000256" key="10">
    <source>
        <dbReference type="ARBA" id="ARBA00023237"/>
    </source>
</evidence>
<dbReference type="Pfam" id="PF06178">
    <property type="entry name" value="KdgM"/>
    <property type="match status" value="1"/>
</dbReference>
<dbReference type="RefSeq" id="WP_249244580.1">
    <property type="nucleotide sequence ID" value="NZ_JAKPBZ010000110.1"/>
</dbReference>
<organism evidence="11 12">
    <name type="scientific">Brenneria tiliae</name>
    <dbReference type="NCBI Taxonomy" id="2914984"/>
    <lineage>
        <taxon>Bacteria</taxon>
        <taxon>Pseudomonadati</taxon>
        <taxon>Pseudomonadota</taxon>
        <taxon>Gammaproteobacteria</taxon>
        <taxon>Enterobacterales</taxon>
        <taxon>Pectobacteriaceae</taxon>
        <taxon>Brenneria</taxon>
    </lineage>
</organism>